<proteinExistence type="predicted"/>
<organism evidence="1">
    <name type="scientific">Lepeophtheirus salmonis</name>
    <name type="common">Salmon louse</name>
    <name type="synonym">Caligus salmonis</name>
    <dbReference type="NCBI Taxonomy" id="72036"/>
    <lineage>
        <taxon>Eukaryota</taxon>
        <taxon>Metazoa</taxon>
        <taxon>Ecdysozoa</taxon>
        <taxon>Arthropoda</taxon>
        <taxon>Crustacea</taxon>
        <taxon>Multicrustacea</taxon>
        <taxon>Hexanauplia</taxon>
        <taxon>Copepoda</taxon>
        <taxon>Siphonostomatoida</taxon>
        <taxon>Caligidae</taxon>
        <taxon>Lepeophtheirus</taxon>
    </lineage>
</organism>
<reference evidence="1" key="1">
    <citation type="submission" date="2014-05" db="EMBL/GenBank/DDBJ databases">
        <authorList>
            <person name="Chronopoulou M."/>
        </authorList>
    </citation>
    <scope>NUCLEOTIDE SEQUENCE</scope>
    <source>
        <tissue evidence="1">Whole organism</tissue>
    </source>
</reference>
<accession>A0A0K2UAT6</accession>
<protein>
    <submittedName>
        <fullName evidence="1">Uncharacterized protein</fullName>
    </submittedName>
</protein>
<feature type="non-terminal residue" evidence="1">
    <location>
        <position position="1"/>
    </location>
</feature>
<sequence>EILCGECLKQKRYISTPECFVFYAPCKDCVKLIHNNLLVCVGCLLVSFLPEFVSLDVEGQNVNTLKTSICPQCKGEKVLKIGHYLLLFLARYSVFL</sequence>
<name>A0A0K2UAT6_LEPSM</name>
<dbReference type="EMBL" id="HACA01017701">
    <property type="protein sequence ID" value="CDW35062.1"/>
    <property type="molecule type" value="Transcribed_RNA"/>
</dbReference>
<evidence type="ECO:0000313" key="1">
    <source>
        <dbReference type="EMBL" id="CDW35062.1"/>
    </source>
</evidence>
<dbReference type="AlphaFoldDB" id="A0A0K2UAT6"/>